<dbReference type="InterPro" id="IPR051832">
    <property type="entry name" value="mTOR-Rac_regulators"/>
</dbReference>
<dbReference type="SUPFAM" id="SSF50156">
    <property type="entry name" value="PDZ domain-like"/>
    <property type="match status" value="1"/>
</dbReference>
<dbReference type="Pfam" id="PF00610">
    <property type="entry name" value="DEP"/>
    <property type="match status" value="2"/>
</dbReference>
<dbReference type="Gene3D" id="1.10.10.10">
    <property type="entry name" value="Winged helix-like DNA-binding domain superfamily/Winged helix DNA-binding domain"/>
    <property type="match status" value="2"/>
</dbReference>
<dbReference type="PANTHER" id="PTHR22829:SF16">
    <property type="entry name" value="PH DOMAIN-CONTAINING PROTEIN"/>
    <property type="match status" value="1"/>
</dbReference>
<dbReference type="PROSITE" id="PS50106">
    <property type="entry name" value="PDZ"/>
    <property type="match status" value="1"/>
</dbReference>
<dbReference type="RefSeq" id="XP_014674565.1">
    <property type="nucleotide sequence ID" value="XM_014819079.1"/>
</dbReference>
<feature type="domain" description="PDZ" evidence="2">
    <location>
        <begin position="358"/>
        <end position="420"/>
    </location>
</feature>
<evidence type="ECO:0000313" key="4">
    <source>
        <dbReference type="Proteomes" id="UP000695022"/>
    </source>
</evidence>
<evidence type="ECO:0000259" key="3">
    <source>
        <dbReference type="PROSITE" id="PS50186"/>
    </source>
</evidence>
<accession>A0ABM1EQU4</accession>
<dbReference type="Gene3D" id="2.30.42.10">
    <property type="match status" value="1"/>
</dbReference>
<sequence>MACQINIVDEQHENQYVNTMDDNVFEKNHMDIYIAGEQLRASMHAEGSLIAQRQQQTITFNVCFVGFETVEWLVKARHVDSRRSGVKLLRILGDNNIIHHVTDQQSFFDDNNLYRFRRDDATFSKFDDLSVFFKGLKLYSRLVTEPNRVLRVHEENGVSYENSFSGQGLLDWMVIEHMVMNRHQALTDCRSLLASNVIHHVTHQHHLKDDNLLYQFSVNLKKHIRHSDIVSRYSLRGTLNFKELDGASETRTTESTLRKISQISLGSFLFSSDNGSARFAFPKSASARNIECYSSCGDESDGDDYSTDDTEEGETDKFPSTVPTRKARTKGSVLPKYVMKIVSAQELESSSTLYLKKNIKIISDSVGYGFVIRGDGPTFVQTVDPKGPGYEAGLRVKQYLYEVNGEKVVQLPHQQVAKQVINSSMGVVNITVMIRL</sequence>
<dbReference type="SUPFAM" id="SSF46785">
    <property type="entry name" value="Winged helix' DNA-binding domain"/>
    <property type="match status" value="2"/>
</dbReference>
<dbReference type="PANTHER" id="PTHR22829">
    <property type="entry name" value="DEP DOMAIN PROTEIN"/>
    <property type="match status" value="1"/>
</dbReference>
<gene>
    <name evidence="5" type="primary">LOC106814731</name>
</gene>
<organism evidence="4 5">
    <name type="scientific">Priapulus caudatus</name>
    <name type="common">Priapulid worm</name>
    <dbReference type="NCBI Taxonomy" id="37621"/>
    <lineage>
        <taxon>Eukaryota</taxon>
        <taxon>Metazoa</taxon>
        <taxon>Ecdysozoa</taxon>
        <taxon>Scalidophora</taxon>
        <taxon>Priapulida</taxon>
        <taxon>Priapulimorpha</taxon>
        <taxon>Priapulimorphida</taxon>
        <taxon>Priapulidae</taxon>
        <taxon>Priapulus</taxon>
    </lineage>
</organism>
<dbReference type="InterPro" id="IPR000591">
    <property type="entry name" value="DEP_dom"/>
</dbReference>
<evidence type="ECO:0000313" key="5">
    <source>
        <dbReference type="RefSeq" id="XP_014674565.1"/>
    </source>
</evidence>
<evidence type="ECO:0000256" key="1">
    <source>
        <dbReference type="SAM" id="MobiDB-lite"/>
    </source>
</evidence>
<keyword evidence="4" id="KW-1185">Reference proteome</keyword>
<dbReference type="GeneID" id="106814731"/>
<evidence type="ECO:0000259" key="2">
    <source>
        <dbReference type="PROSITE" id="PS50106"/>
    </source>
</evidence>
<reference evidence="5" key="1">
    <citation type="submission" date="2025-08" db="UniProtKB">
        <authorList>
            <consortium name="RefSeq"/>
        </authorList>
    </citation>
    <scope>IDENTIFICATION</scope>
</reference>
<feature type="compositionally biased region" description="Acidic residues" evidence="1">
    <location>
        <begin position="298"/>
        <end position="314"/>
    </location>
</feature>
<feature type="region of interest" description="Disordered" evidence="1">
    <location>
        <begin position="297"/>
        <end position="324"/>
    </location>
</feature>
<name>A0ABM1EQU4_PRICU</name>
<dbReference type="SMART" id="SM00228">
    <property type="entry name" value="PDZ"/>
    <property type="match status" value="1"/>
</dbReference>
<dbReference type="InterPro" id="IPR036390">
    <property type="entry name" value="WH_DNA-bd_sf"/>
</dbReference>
<dbReference type="Proteomes" id="UP000695022">
    <property type="component" value="Unplaced"/>
</dbReference>
<feature type="domain" description="DEP" evidence="3">
    <location>
        <begin position="144"/>
        <end position="218"/>
    </location>
</feature>
<dbReference type="InterPro" id="IPR036388">
    <property type="entry name" value="WH-like_DNA-bd_sf"/>
</dbReference>
<protein>
    <submittedName>
        <fullName evidence="5">DEP domain-containing mTOR-interacting protein-like isoform X2</fullName>
    </submittedName>
</protein>
<dbReference type="InterPro" id="IPR036034">
    <property type="entry name" value="PDZ_sf"/>
</dbReference>
<dbReference type="SMART" id="SM00049">
    <property type="entry name" value="DEP"/>
    <property type="match status" value="2"/>
</dbReference>
<dbReference type="PROSITE" id="PS50186">
    <property type="entry name" value="DEP"/>
    <property type="match status" value="2"/>
</dbReference>
<dbReference type="Pfam" id="PF00595">
    <property type="entry name" value="PDZ"/>
    <property type="match status" value="1"/>
</dbReference>
<feature type="domain" description="DEP" evidence="3">
    <location>
        <begin position="39"/>
        <end position="118"/>
    </location>
</feature>
<proteinExistence type="predicted"/>
<dbReference type="InterPro" id="IPR001478">
    <property type="entry name" value="PDZ"/>
</dbReference>